<keyword evidence="4 6" id="KW-1133">Transmembrane helix</keyword>
<dbReference type="Pfam" id="PF12823">
    <property type="entry name" value="DUF3817"/>
    <property type="match status" value="1"/>
</dbReference>
<evidence type="ECO:0000259" key="7">
    <source>
        <dbReference type="Pfam" id="PF12823"/>
    </source>
</evidence>
<evidence type="ECO:0000256" key="4">
    <source>
        <dbReference type="ARBA" id="ARBA00022989"/>
    </source>
</evidence>
<dbReference type="RefSeq" id="WP_184813232.1">
    <property type="nucleotide sequence ID" value="NZ_JACHJQ010000005.1"/>
</dbReference>
<accession>A0A7W7VG98</accession>
<evidence type="ECO:0000313" key="8">
    <source>
        <dbReference type="EMBL" id="MBB4909207.1"/>
    </source>
</evidence>
<evidence type="ECO:0000256" key="1">
    <source>
        <dbReference type="ARBA" id="ARBA00004651"/>
    </source>
</evidence>
<comment type="caution">
    <text evidence="8">The sequence shown here is derived from an EMBL/GenBank/DDBJ whole genome shotgun (WGS) entry which is preliminary data.</text>
</comment>
<feature type="domain" description="DUF3817" evidence="7">
    <location>
        <begin position="7"/>
        <end position="89"/>
    </location>
</feature>
<evidence type="ECO:0000256" key="2">
    <source>
        <dbReference type="ARBA" id="ARBA00022475"/>
    </source>
</evidence>
<evidence type="ECO:0000256" key="5">
    <source>
        <dbReference type="ARBA" id="ARBA00023136"/>
    </source>
</evidence>
<organism evidence="8 9">
    <name type="scientific">Actinophytocola algeriensis</name>
    <dbReference type="NCBI Taxonomy" id="1768010"/>
    <lineage>
        <taxon>Bacteria</taxon>
        <taxon>Bacillati</taxon>
        <taxon>Actinomycetota</taxon>
        <taxon>Actinomycetes</taxon>
        <taxon>Pseudonocardiales</taxon>
        <taxon>Pseudonocardiaceae</taxon>
    </lineage>
</organism>
<comment type="subcellular location">
    <subcellularLocation>
        <location evidence="1">Cell membrane</location>
        <topology evidence="1">Multi-pass membrane protein</topology>
    </subcellularLocation>
</comment>
<dbReference type="GO" id="GO:0005886">
    <property type="term" value="C:plasma membrane"/>
    <property type="evidence" value="ECO:0007669"/>
    <property type="project" value="UniProtKB-SubCell"/>
</dbReference>
<protein>
    <submittedName>
        <fullName evidence="8">Integral membrane protein</fullName>
    </submittedName>
</protein>
<keyword evidence="9" id="KW-1185">Reference proteome</keyword>
<sequence length="100" mass="10928">MLTNPVARFRVLSLVEGWSFVVLILFGSVLSRVSDIDLVMPLGILHGALFTALVVAILTVRRVLDWSLLTTLLALLAAVVPLGPFVFHYAKRDELRTAAA</sequence>
<reference evidence="8 9" key="1">
    <citation type="submission" date="2020-08" db="EMBL/GenBank/DDBJ databases">
        <title>Genomic Encyclopedia of Type Strains, Phase III (KMG-III): the genomes of soil and plant-associated and newly described type strains.</title>
        <authorList>
            <person name="Whitman W."/>
        </authorList>
    </citation>
    <scope>NUCLEOTIDE SEQUENCE [LARGE SCALE GENOMIC DNA]</scope>
    <source>
        <strain evidence="8 9">CECT 8960</strain>
    </source>
</reference>
<dbReference type="PANTHER" id="PTHR40077">
    <property type="entry name" value="MEMBRANE PROTEIN-RELATED"/>
    <property type="match status" value="1"/>
</dbReference>
<dbReference type="PANTHER" id="PTHR40077:SF1">
    <property type="entry name" value="MEMBRANE PROTEIN"/>
    <property type="match status" value="1"/>
</dbReference>
<evidence type="ECO:0000256" key="3">
    <source>
        <dbReference type="ARBA" id="ARBA00022692"/>
    </source>
</evidence>
<dbReference type="AlphaFoldDB" id="A0A7W7VG98"/>
<evidence type="ECO:0000256" key="6">
    <source>
        <dbReference type="SAM" id="Phobius"/>
    </source>
</evidence>
<dbReference type="InterPro" id="IPR023845">
    <property type="entry name" value="DUF3817_TM"/>
</dbReference>
<name>A0A7W7VG98_9PSEU</name>
<keyword evidence="3 6" id="KW-0812">Transmembrane</keyword>
<evidence type="ECO:0000313" key="9">
    <source>
        <dbReference type="Proteomes" id="UP000520767"/>
    </source>
</evidence>
<feature type="transmembrane region" description="Helical" evidence="6">
    <location>
        <begin position="12"/>
        <end position="31"/>
    </location>
</feature>
<dbReference type="EMBL" id="JACHJQ010000005">
    <property type="protein sequence ID" value="MBB4909207.1"/>
    <property type="molecule type" value="Genomic_DNA"/>
</dbReference>
<dbReference type="NCBIfam" id="TIGR03954">
    <property type="entry name" value="integ_memb_HG"/>
    <property type="match status" value="1"/>
</dbReference>
<dbReference type="Proteomes" id="UP000520767">
    <property type="component" value="Unassembled WGS sequence"/>
</dbReference>
<keyword evidence="5 6" id="KW-0472">Membrane</keyword>
<gene>
    <name evidence="8" type="ORF">FHR82_005460</name>
</gene>
<feature type="transmembrane region" description="Helical" evidence="6">
    <location>
        <begin position="66"/>
        <end position="87"/>
    </location>
</feature>
<feature type="transmembrane region" description="Helical" evidence="6">
    <location>
        <begin position="38"/>
        <end position="60"/>
    </location>
</feature>
<proteinExistence type="predicted"/>
<keyword evidence="2" id="KW-1003">Cell membrane</keyword>